<dbReference type="GO" id="GO:0005886">
    <property type="term" value="C:plasma membrane"/>
    <property type="evidence" value="ECO:0007669"/>
    <property type="project" value="UniProtKB-SubCell"/>
</dbReference>
<evidence type="ECO:0000256" key="1">
    <source>
        <dbReference type="ARBA" id="ARBA00004202"/>
    </source>
</evidence>
<evidence type="ECO:0000256" key="5">
    <source>
        <dbReference type="ARBA" id="ARBA00022741"/>
    </source>
</evidence>
<evidence type="ECO:0000256" key="6">
    <source>
        <dbReference type="ARBA" id="ARBA00022840"/>
    </source>
</evidence>
<comment type="similarity">
    <text evidence="2">Belongs to the ABC transporter superfamily.</text>
</comment>
<comment type="function">
    <text evidence="9">Part of an ABC transporter complex. Transmembrane domains (TMD) form a pore in the inner membrane and the ATP-binding domain (NBD) is responsible for energy generation.</text>
</comment>
<evidence type="ECO:0000256" key="2">
    <source>
        <dbReference type="ARBA" id="ARBA00005417"/>
    </source>
</evidence>
<dbReference type="AlphaFoldDB" id="A0AAT9G6G8"/>
<comment type="subcellular location">
    <subcellularLocation>
        <location evidence="1">Cell membrane</location>
        <topology evidence="1">Peripheral membrane protein</topology>
    </subcellularLocation>
</comment>
<sequence>MIILDKVSRNYGKTYAVKDISLEFKKKETIAIIGSSGSGKSTLLRIINALEVPTSGHVLIDDKKLTQKNKRKLCLKIGMVFQAFNLFLHLNVQDNLIYAPVNILGMKQMAAIAKAEKLLEQFGLRQRITAFPVNLSGGQKQRVAICRALMMNPEIMLFDEPTSALDPENIKDIIEIISLLKSQMMMIVVTHHIKFAKAIADRIIFMNHGQVLADQPAVEFFEKPKSHRARLFLENIGDLM</sequence>
<evidence type="ECO:0000256" key="8">
    <source>
        <dbReference type="ARBA" id="ARBA00023136"/>
    </source>
</evidence>
<dbReference type="EMBL" id="AP029170">
    <property type="protein sequence ID" value="BFD45390.1"/>
    <property type="molecule type" value="Genomic_DNA"/>
</dbReference>
<evidence type="ECO:0000313" key="11">
    <source>
        <dbReference type="EMBL" id="BFD45390.1"/>
    </source>
</evidence>
<dbReference type="InterPro" id="IPR030679">
    <property type="entry name" value="ABC_ATPase_HisP-typ"/>
</dbReference>
<keyword evidence="3" id="KW-0813">Transport</keyword>
<keyword evidence="6 11" id="KW-0067">ATP-binding</keyword>
<gene>
    <name evidence="11" type="ORF">DMENIID0002_00360</name>
</gene>
<evidence type="ECO:0000259" key="10">
    <source>
        <dbReference type="PROSITE" id="PS50893"/>
    </source>
</evidence>
<dbReference type="PANTHER" id="PTHR43166">
    <property type="entry name" value="AMINO ACID IMPORT ATP-BINDING PROTEIN"/>
    <property type="match status" value="1"/>
</dbReference>
<dbReference type="InterPro" id="IPR017871">
    <property type="entry name" value="ABC_transporter-like_CS"/>
</dbReference>
<feature type="domain" description="ABC transporter" evidence="10">
    <location>
        <begin position="2"/>
        <end position="233"/>
    </location>
</feature>
<evidence type="ECO:0000256" key="3">
    <source>
        <dbReference type="ARBA" id="ARBA00022448"/>
    </source>
</evidence>
<keyword evidence="7" id="KW-0029">Amino-acid transport</keyword>
<organism evidence="11">
    <name type="scientific">Candidatus Tisiphia endosymbiont of Sergentomyia squamirostris</name>
    <dbReference type="NCBI Taxonomy" id="3113639"/>
    <lineage>
        <taxon>Bacteria</taxon>
        <taxon>Pseudomonadati</taxon>
        <taxon>Pseudomonadota</taxon>
        <taxon>Alphaproteobacteria</taxon>
        <taxon>Rickettsiales</taxon>
        <taxon>Rickettsiaceae</taxon>
        <taxon>Rickettsieae</taxon>
        <taxon>Candidatus Tisiphia</taxon>
    </lineage>
</organism>
<dbReference type="PROSITE" id="PS00211">
    <property type="entry name" value="ABC_TRANSPORTER_1"/>
    <property type="match status" value="1"/>
</dbReference>
<dbReference type="InterPro" id="IPR050086">
    <property type="entry name" value="MetN_ABC_transporter-like"/>
</dbReference>
<dbReference type="PIRSF" id="PIRSF039085">
    <property type="entry name" value="ABC_ATPase_HisP"/>
    <property type="match status" value="1"/>
</dbReference>
<dbReference type="PROSITE" id="PS50893">
    <property type="entry name" value="ABC_TRANSPORTER_2"/>
    <property type="match status" value="1"/>
</dbReference>
<proteinExistence type="inferred from homology"/>
<keyword evidence="4" id="KW-1003">Cell membrane</keyword>
<dbReference type="SMART" id="SM00382">
    <property type="entry name" value="AAA"/>
    <property type="match status" value="1"/>
</dbReference>
<dbReference type="InterPro" id="IPR003439">
    <property type="entry name" value="ABC_transporter-like_ATP-bd"/>
</dbReference>
<keyword evidence="8" id="KW-0472">Membrane</keyword>
<reference evidence="11" key="1">
    <citation type="submission" date="2024-01" db="EMBL/GenBank/DDBJ databases">
        <title>Sequencing the genomes of a sandfly, Sergentomyia squamirostris, and its two endosymbionts.</title>
        <authorList>
            <person name="Itokawa K."/>
            <person name="Sanjoba C."/>
        </authorList>
    </citation>
    <scope>NUCLEOTIDE SEQUENCE</scope>
    <source>
        <strain evidence="11">RiSSQ</strain>
    </source>
</reference>
<evidence type="ECO:0000256" key="9">
    <source>
        <dbReference type="ARBA" id="ARBA00024725"/>
    </source>
</evidence>
<dbReference type="GO" id="GO:0016887">
    <property type="term" value="F:ATP hydrolysis activity"/>
    <property type="evidence" value="ECO:0007669"/>
    <property type="project" value="InterPro"/>
</dbReference>
<protein>
    <submittedName>
        <fullName evidence="11">Amino acid ABC transporter ATP-binding protein</fullName>
    </submittedName>
</protein>
<evidence type="ECO:0000256" key="7">
    <source>
        <dbReference type="ARBA" id="ARBA00022970"/>
    </source>
</evidence>
<dbReference type="Pfam" id="PF00005">
    <property type="entry name" value="ABC_tran"/>
    <property type="match status" value="1"/>
</dbReference>
<accession>A0AAT9G6G8</accession>
<dbReference type="GO" id="GO:0005524">
    <property type="term" value="F:ATP binding"/>
    <property type="evidence" value="ECO:0007669"/>
    <property type="project" value="UniProtKB-KW"/>
</dbReference>
<dbReference type="SUPFAM" id="SSF52540">
    <property type="entry name" value="P-loop containing nucleoside triphosphate hydrolases"/>
    <property type="match status" value="1"/>
</dbReference>
<dbReference type="InterPro" id="IPR003593">
    <property type="entry name" value="AAA+_ATPase"/>
</dbReference>
<keyword evidence="5" id="KW-0547">Nucleotide-binding</keyword>
<dbReference type="GO" id="GO:0015424">
    <property type="term" value="F:ABC-type amino acid transporter activity"/>
    <property type="evidence" value="ECO:0007669"/>
    <property type="project" value="InterPro"/>
</dbReference>
<dbReference type="PANTHER" id="PTHR43166:SF9">
    <property type="entry name" value="GLUTAMATE_ASPARTATE IMPORT ATP-BINDING PROTEIN GLTL"/>
    <property type="match status" value="1"/>
</dbReference>
<evidence type="ECO:0000256" key="4">
    <source>
        <dbReference type="ARBA" id="ARBA00022475"/>
    </source>
</evidence>
<dbReference type="InterPro" id="IPR027417">
    <property type="entry name" value="P-loop_NTPase"/>
</dbReference>
<name>A0AAT9G6G8_9RICK</name>
<dbReference type="Gene3D" id="3.40.50.300">
    <property type="entry name" value="P-loop containing nucleotide triphosphate hydrolases"/>
    <property type="match status" value="1"/>
</dbReference>